<sequence>MGSASGEMVGANAGYVTEVLVDENKNFSWGGWGTANAVGAVNAGTAMTSEIFKAGMLPEDVSLRPFPGLEGKVAENSVKVGAETFKYVNDEIVSYGAQEK</sequence>
<dbReference type="Proteomes" id="UP000014387">
    <property type="component" value="Unassembled WGS sequence"/>
</dbReference>
<proteinExistence type="predicted"/>
<evidence type="ECO:0000313" key="1">
    <source>
        <dbReference type="EMBL" id="EPD29494.1"/>
    </source>
</evidence>
<dbReference type="RefSeq" id="WP_016444800.1">
    <property type="nucleotide sequence ID" value="NZ_KE150267.1"/>
</dbReference>
<name>A0A9W5VVQ4_9ACTO</name>
<accession>A0A9W5VVQ4</accession>
<keyword evidence="2" id="KW-1185">Reference proteome</keyword>
<dbReference type="AlphaFoldDB" id="A0A9W5VVQ4"/>
<reference evidence="1 2" key="1">
    <citation type="submission" date="2013-05" db="EMBL/GenBank/DDBJ databases">
        <title>The Genome Sequence of Actinomyces europaeus ACS-120-V-COL10B.</title>
        <authorList>
            <consortium name="The Broad Institute Genomics Platform"/>
            <person name="Earl A."/>
            <person name="Ward D."/>
            <person name="Feldgarden M."/>
            <person name="Gevers D."/>
            <person name="Saerens B."/>
            <person name="Vaneechoutte M."/>
            <person name="Walker B."/>
            <person name="Young S."/>
            <person name="Zeng Q."/>
            <person name="Gargeya S."/>
            <person name="Fitzgerald M."/>
            <person name="Haas B."/>
            <person name="Abouelleil A."/>
            <person name="Allen A.W."/>
            <person name="Alvarado L."/>
            <person name="Arachchi H.M."/>
            <person name="Berlin A.M."/>
            <person name="Chapman S.B."/>
            <person name="Gainer-Dewar J."/>
            <person name="Goldberg J."/>
            <person name="Griggs A."/>
            <person name="Gujja S."/>
            <person name="Hansen M."/>
            <person name="Howarth C."/>
            <person name="Imamovic A."/>
            <person name="Ireland A."/>
            <person name="Larimer J."/>
            <person name="McCowan C."/>
            <person name="Murphy C."/>
            <person name="Pearson M."/>
            <person name="Poon T.W."/>
            <person name="Priest M."/>
            <person name="Roberts A."/>
            <person name="Saif S."/>
            <person name="Shea T."/>
            <person name="Sisk P."/>
            <person name="Sykes S."/>
            <person name="Wortman J."/>
            <person name="Nusbaum C."/>
            <person name="Birren B."/>
        </authorList>
    </citation>
    <scope>NUCLEOTIDE SEQUENCE [LARGE SCALE GENOMIC DNA]</scope>
    <source>
        <strain evidence="1 2">ACS-120-V-Col10b</strain>
    </source>
</reference>
<evidence type="ECO:0000313" key="2">
    <source>
        <dbReference type="Proteomes" id="UP000014387"/>
    </source>
</evidence>
<dbReference type="EMBL" id="AGWN01000002">
    <property type="protein sequence ID" value="EPD29494.1"/>
    <property type="molecule type" value="Genomic_DNA"/>
</dbReference>
<gene>
    <name evidence="1" type="ORF">HMPREF9238_01474</name>
</gene>
<protein>
    <submittedName>
        <fullName evidence="1">Uncharacterized protein</fullName>
    </submittedName>
</protein>
<organism evidence="1 2">
    <name type="scientific">Gleimia europaea ACS-120-V-Col10b</name>
    <dbReference type="NCBI Taxonomy" id="883069"/>
    <lineage>
        <taxon>Bacteria</taxon>
        <taxon>Bacillati</taxon>
        <taxon>Actinomycetota</taxon>
        <taxon>Actinomycetes</taxon>
        <taxon>Actinomycetales</taxon>
        <taxon>Actinomycetaceae</taxon>
        <taxon>Gleimia</taxon>
    </lineage>
</organism>
<comment type="caution">
    <text evidence="1">The sequence shown here is derived from an EMBL/GenBank/DDBJ whole genome shotgun (WGS) entry which is preliminary data.</text>
</comment>